<dbReference type="Pfam" id="PF17917">
    <property type="entry name" value="RT_RNaseH"/>
    <property type="match status" value="1"/>
</dbReference>
<keyword evidence="4" id="KW-0540">Nuclease</keyword>
<dbReference type="InterPro" id="IPR041373">
    <property type="entry name" value="RT_RNaseH"/>
</dbReference>
<evidence type="ECO:0000259" key="10">
    <source>
        <dbReference type="Pfam" id="PF17917"/>
    </source>
</evidence>
<name>A0A8S8ZB08_SORMA</name>
<evidence type="ECO:0000256" key="3">
    <source>
        <dbReference type="ARBA" id="ARBA00022695"/>
    </source>
</evidence>
<protein>
    <recommendedName>
        <fullName evidence="10">Reverse transcriptase RNase H-like domain-containing protein</fullName>
    </recommendedName>
</protein>
<dbReference type="GO" id="GO:0004519">
    <property type="term" value="F:endonuclease activity"/>
    <property type="evidence" value="ECO:0007669"/>
    <property type="project" value="UniProtKB-KW"/>
</dbReference>
<evidence type="ECO:0000313" key="12">
    <source>
        <dbReference type="Proteomes" id="UP000433876"/>
    </source>
</evidence>
<evidence type="ECO:0000256" key="9">
    <source>
        <dbReference type="SAM" id="MobiDB-lite"/>
    </source>
</evidence>
<keyword evidence="2" id="KW-0808">Transferase</keyword>
<dbReference type="EMBL" id="NMPR01000339">
    <property type="protein sequence ID" value="KAA8622061.1"/>
    <property type="molecule type" value="Genomic_DNA"/>
</dbReference>
<dbReference type="SUPFAM" id="SSF56672">
    <property type="entry name" value="DNA/RNA polymerases"/>
    <property type="match status" value="1"/>
</dbReference>
<keyword evidence="5" id="KW-0255">Endonuclease</keyword>
<evidence type="ECO:0000256" key="8">
    <source>
        <dbReference type="ARBA" id="ARBA00023128"/>
    </source>
</evidence>
<proteinExistence type="predicted"/>
<comment type="subcellular location">
    <subcellularLocation>
        <location evidence="1">Mitochondrion</location>
    </subcellularLocation>
</comment>
<dbReference type="VEuPathDB" id="FungiDB:SMAC_03849"/>
<evidence type="ECO:0000256" key="4">
    <source>
        <dbReference type="ARBA" id="ARBA00022722"/>
    </source>
</evidence>
<evidence type="ECO:0000256" key="2">
    <source>
        <dbReference type="ARBA" id="ARBA00022679"/>
    </source>
</evidence>
<dbReference type="AlphaFoldDB" id="A0A8S8ZB08"/>
<dbReference type="CDD" id="cd09274">
    <property type="entry name" value="RNase_HI_RT_Ty3"/>
    <property type="match status" value="1"/>
</dbReference>
<evidence type="ECO:0000256" key="7">
    <source>
        <dbReference type="ARBA" id="ARBA00022918"/>
    </source>
</evidence>
<dbReference type="InterPro" id="IPR043502">
    <property type="entry name" value="DNA/RNA_pol_sf"/>
</dbReference>
<dbReference type="Proteomes" id="UP000433876">
    <property type="component" value="Unassembled WGS sequence"/>
</dbReference>
<dbReference type="GO" id="GO:0005739">
    <property type="term" value="C:mitochondrion"/>
    <property type="evidence" value="ECO:0007669"/>
    <property type="project" value="UniProtKB-SubCell"/>
</dbReference>
<comment type="caution">
    <text evidence="11">The sequence shown here is derived from an EMBL/GenBank/DDBJ whole genome shotgun (WGS) entry which is preliminary data.</text>
</comment>
<sequence length="280" mass="32350">MHGAEHNYSIYDKELLAIVRALQCWRAELVGLQTPFLVITDHEALKYFSTKRLLNLRQAGWAEFLAQYHFVISYRPGRDNGAADALSRKSLDWESRTNLNGARLTTRERLNRGDAQDMVKKIQGYLAKARELMTKAQDGMAKQANQHRRVPDFGVGDKAFIIKRSELSDRPSNKLDLPVTSRWFKIKEKCGHSYRLEVPEGWRSTDVFHADRLRKYPDNPLPGQHMEEPAGEYVGDDVEWEMEEILASKIYRGRFQYRAADAEEFDPDHDNDNVPARKGI</sequence>
<accession>A0A8S8ZB08</accession>
<feature type="region of interest" description="Disordered" evidence="9">
    <location>
        <begin position="261"/>
        <end position="280"/>
    </location>
</feature>
<keyword evidence="6" id="KW-0378">Hydrolase</keyword>
<organism evidence="11 12">
    <name type="scientific">Sordaria macrospora</name>
    <dbReference type="NCBI Taxonomy" id="5147"/>
    <lineage>
        <taxon>Eukaryota</taxon>
        <taxon>Fungi</taxon>
        <taxon>Dikarya</taxon>
        <taxon>Ascomycota</taxon>
        <taxon>Pezizomycotina</taxon>
        <taxon>Sordariomycetes</taxon>
        <taxon>Sordariomycetidae</taxon>
        <taxon>Sordariales</taxon>
        <taxon>Sordariaceae</taxon>
        <taxon>Sordaria</taxon>
    </lineage>
</organism>
<dbReference type="PANTHER" id="PTHR34072">
    <property type="entry name" value="ENZYMATIC POLYPROTEIN-RELATED"/>
    <property type="match status" value="1"/>
</dbReference>
<feature type="domain" description="Reverse transcriptase RNase H-like" evidence="10">
    <location>
        <begin position="2"/>
        <end position="68"/>
    </location>
</feature>
<dbReference type="GO" id="GO:0016787">
    <property type="term" value="F:hydrolase activity"/>
    <property type="evidence" value="ECO:0007669"/>
    <property type="project" value="UniProtKB-KW"/>
</dbReference>
<dbReference type="GO" id="GO:0003964">
    <property type="term" value="F:RNA-directed DNA polymerase activity"/>
    <property type="evidence" value="ECO:0007669"/>
    <property type="project" value="UniProtKB-KW"/>
</dbReference>
<keyword evidence="8" id="KW-0496">Mitochondrion</keyword>
<evidence type="ECO:0000256" key="1">
    <source>
        <dbReference type="ARBA" id="ARBA00004173"/>
    </source>
</evidence>
<dbReference type="PANTHER" id="PTHR34072:SF52">
    <property type="entry name" value="RIBONUCLEASE H"/>
    <property type="match status" value="1"/>
</dbReference>
<evidence type="ECO:0000313" key="11">
    <source>
        <dbReference type="EMBL" id="KAA8622061.1"/>
    </source>
</evidence>
<evidence type="ECO:0000256" key="6">
    <source>
        <dbReference type="ARBA" id="ARBA00022801"/>
    </source>
</evidence>
<evidence type="ECO:0000256" key="5">
    <source>
        <dbReference type="ARBA" id="ARBA00022759"/>
    </source>
</evidence>
<gene>
    <name evidence="11" type="ORF">SMACR_03849</name>
</gene>
<reference evidence="11 12" key="1">
    <citation type="submission" date="2017-07" db="EMBL/GenBank/DDBJ databases">
        <title>Genome sequence of the Sordaria macrospora wild type strain R19027.</title>
        <authorList>
            <person name="Nowrousian M."/>
            <person name="Teichert I."/>
            <person name="Kueck U."/>
        </authorList>
    </citation>
    <scope>NUCLEOTIDE SEQUENCE [LARGE SCALE GENOMIC DNA]</scope>
    <source>
        <strain evidence="11 12">R19027</strain>
        <tissue evidence="11">Mycelium</tissue>
    </source>
</reference>
<keyword evidence="7" id="KW-0695">RNA-directed DNA polymerase</keyword>
<keyword evidence="3" id="KW-0548">Nucleotidyltransferase</keyword>